<evidence type="ECO:0000313" key="5">
    <source>
        <dbReference type="EMBL" id="RPD41244.1"/>
    </source>
</evidence>
<dbReference type="PANTHER" id="PTHR43280">
    <property type="entry name" value="ARAC-FAMILY TRANSCRIPTIONAL REGULATOR"/>
    <property type="match status" value="1"/>
</dbReference>
<name>A0A3N4MBL5_9BACT</name>
<dbReference type="Proteomes" id="UP000279089">
    <property type="component" value="Unassembled WGS sequence"/>
</dbReference>
<dbReference type="SUPFAM" id="SSF46689">
    <property type="entry name" value="Homeodomain-like"/>
    <property type="match status" value="2"/>
</dbReference>
<dbReference type="PROSITE" id="PS01124">
    <property type="entry name" value="HTH_ARAC_FAMILY_2"/>
    <property type="match status" value="1"/>
</dbReference>
<keyword evidence="2" id="KW-0238">DNA-binding</keyword>
<dbReference type="SMART" id="SM00342">
    <property type="entry name" value="HTH_ARAC"/>
    <property type="match status" value="1"/>
</dbReference>
<protein>
    <submittedName>
        <fullName evidence="5">AraC family transcriptional regulator</fullName>
    </submittedName>
</protein>
<accession>A0A3N4MBL5</accession>
<evidence type="ECO:0000256" key="3">
    <source>
        <dbReference type="ARBA" id="ARBA00023163"/>
    </source>
</evidence>
<dbReference type="Gene3D" id="1.10.10.60">
    <property type="entry name" value="Homeodomain-like"/>
    <property type="match status" value="2"/>
</dbReference>
<keyword evidence="6" id="KW-1185">Reference proteome</keyword>
<feature type="domain" description="HTH araC/xylS-type" evidence="4">
    <location>
        <begin position="230"/>
        <end position="328"/>
    </location>
</feature>
<dbReference type="AlphaFoldDB" id="A0A3N4MBL5"/>
<dbReference type="GO" id="GO:0043565">
    <property type="term" value="F:sequence-specific DNA binding"/>
    <property type="evidence" value="ECO:0007669"/>
    <property type="project" value="InterPro"/>
</dbReference>
<dbReference type="Pfam" id="PF12833">
    <property type="entry name" value="HTH_18"/>
    <property type="match status" value="1"/>
</dbReference>
<dbReference type="EMBL" id="RMBX01000005">
    <property type="protein sequence ID" value="RPD41244.1"/>
    <property type="molecule type" value="Genomic_DNA"/>
</dbReference>
<evidence type="ECO:0000256" key="2">
    <source>
        <dbReference type="ARBA" id="ARBA00023125"/>
    </source>
</evidence>
<keyword evidence="3" id="KW-0804">Transcription</keyword>
<reference evidence="6" key="1">
    <citation type="submission" date="2018-11" db="EMBL/GenBank/DDBJ databases">
        <title>Chitinophaga lutea sp.nov., isolate from arsenic contaminated soil.</title>
        <authorList>
            <person name="Zong Y."/>
        </authorList>
    </citation>
    <scope>NUCLEOTIDE SEQUENCE [LARGE SCALE GENOMIC DNA]</scope>
    <source>
        <strain evidence="6">YLT18</strain>
    </source>
</reference>
<gene>
    <name evidence="5" type="ORF">EG028_11235</name>
</gene>
<evidence type="ECO:0000259" key="4">
    <source>
        <dbReference type="PROSITE" id="PS01124"/>
    </source>
</evidence>
<keyword evidence="1" id="KW-0805">Transcription regulation</keyword>
<proteinExistence type="predicted"/>
<dbReference type="InterPro" id="IPR009057">
    <property type="entry name" value="Homeodomain-like_sf"/>
</dbReference>
<dbReference type="PANTHER" id="PTHR43280:SF27">
    <property type="entry name" value="TRANSCRIPTIONAL REGULATOR MTLR"/>
    <property type="match status" value="1"/>
</dbReference>
<dbReference type="Gene3D" id="2.60.120.10">
    <property type="entry name" value="Jelly Rolls"/>
    <property type="match status" value="1"/>
</dbReference>
<organism evidence="5 6">
    <name type="scientific">Chitinophaga barathri</name>
    <dbReference type="NCBI Taxonomy" id="1647451"/>
    <lineage>
        <taxon>Bacteria</taxon>
        <taxon>Pseudomonadati</taxon>
        <taxon>Bacteroidota</taxon>
        <taxon>Chitinophagia</taxon>
        <taxon>Chitinophagales</taxon>
        <taxon>Chitinophagaceae</taxon>
        <taxon>Chitinophaga</taxon>
    </lineage>
</organism>
<dbReference type="InterPro" id="IPR014710">
    <property type="entry name" value="RmlC-like_jellyroll"/>
</dbReference>
<evidence type="ECO:0000256" key="1">
    <source>
        <dbReference type="ARBA" id="ARBA00023015"/>
    </source>
</evidence>
<dbReference type="OrthoDB" id="745435at2"/>
<sequence length="331" mass="38190">MTKTERILALFASKQVNSIDFSASCTIFAMPGLATIPLVMKPVFTKIKEDVQMEVFAVRVIDLPYFSTEFHFHKECQLVYVVESEGKRIIGDSVENFSSDELILLGQDIPHVWHNDKRYFEKDTDTRETYARSVALFFDPEKLQEAMGLFGSAKPVEALLKKAARGMKFTGRTKASLRQMLLEMTRQKGFEQLVTFIRMLDLLTRTREFELLASTGYVNTYQAKDNDRIDRVFKYVFTHFKSDIQLNDMASLVNMSKQAFCRYFKSRTQKTFINFVNEVRIGHACRLMAGGETQISCLAYESGYNSLSNFNHFFKEIKGMTPREYLKLLAV</sequence>
<dbReference type="PROSITE" id="PS00041">
    <property type="entry name" value="HTH_ARAC_FAMILY_1"/>
    <property type="match status" value="1"/>
</dbReference>
<evidence type="ECO:0000313" key="6">
    <source>
        <dbReference type="Proteomes" id="UP000279089"/>
    </source>
</evidence>
<dbReference type="InterPro" id="IPR018060">
    <property type="entry name" value="HTH_AraC"/>
</dbReference>
<dbReference type="InterPro" id="IPR018062">
    <property type="entry name" value="HTH_AraC-typ_CS"/>
</dbReference>
<dbReference type="GO" id="GO:0003700">
    <property type="term" value="F:DNA-binding transcription factor activity"/>
    <property type="evidence" value="ECO:0007669"/>
    <property type="project" value="InterPro"/>
</dbReference>
<comment type="caution">
    <text evidence="5">The sequence shown here is derived from an EMBL/GenBank/DDBJ whole genome shotgun (WGS) entry which is preliminary data.</text>
</comment>
<dbReference type="SUPFAM" id="SSF51182">
    <property type="entry name" value="RmlC-like cupins"/>
    <property type="match status" value="1"/>
</dbReference>
<dbReference type="InterPro" id="IPR011051">
    <property type="entry name" value="RmlC_Cupin_sf"/>
</dbReference>